<reference evidence="7" key="2">
    <citation type="submission" date="2023-01" db="EMBL/GenBank/DDBJ databases">
        <title>Draft genome sequence of Litoribrevibacter albus strain NBRC 110071.</title>
        <authorList>
            <person name="Sun Q."/>
            <person name="Mori K."/>
        </authorList>
    </citation>
    <scope>NUCLEOTIDE SEQUENCE</scope>
    <source>
        <strain evidence="7">NBRC 110071</strain>
    </source>
</reference>
<dbReference type="EMBL" id="BSNM01000002">
    <property type="protein sequence ID" value="GLQ29848.1"/>
    <property type="molecule type" value="Genomic_DNA"/>
</dbReference>
<comment type="caution">
    <text evidence="7">The sequence shown here is derived from an EMBL/GenBank/DDBJ whole genome shotgun (WGS) entry which is preliminary data.</text>
</comment>
<feature type="transmembrane region" description="Helical" evidence="6">
    <location>
        <begin position="75"/>
        <end position="92"/>
    </location>
</feature>
<comment type="subcellular location">
    <subcellularLocation>
        <location evidence="1">Cell membrane</location>
        <topology evidence="1">Multi-pass membrane protein</topology>
    </subcellularLocation>
</comment>
<dbReference type="AlphaFoldDB" id="A0AA37W5U4"/>
<organism evidence="7 8">
    <name type="scientific">Litoribrevibacter albus</name>
    <dbReference type="NCBI Taxonomy" id="1473156"/>
    <lineage>
        <taxon>Bacteria</taxon>
        <taxon>Pseudomonadati</taxon>
        <taxon>Pseudomonadota</taxon>
        <taxon>Gammaproteobacteria</taxon>
        <taxon>Oceanospirillales</taxon>
        <taxon>Oceanospirillaceae</taxon>
        <taxon>Litoribrevibacter</taxon>
    </lineage>
</organism>
<sequence>MSLFSIDSYAAFTTGMATSIALIMAIGAQNAFVLAQGMRKQYNFEIATVCCSLDALLIFAGVAGMGVLISSNPMAMWLIALLGALFLTGYGARSFMSAFSGEQLKAESRGLNSLTQAVVVTASISLLNPHVYLDTVVLIGSVGGQYAIPERWWFASGATLSSVLWFYSLSYGAAVLAPIFEKPKSWMILDSLVCLMMWAIAYTLWIKVIEQWPF</sequence>
<proteinExistence type="predicted"/>
<dbReference type="PANTHER" id="PTHR30086:SF20">
    <property type="entry name" value="ARGININE EXPORTER PROTEIN ARGO-RELATED"/>
    <property type="match status" value="1"/>
</dbReference>
<reference evidence="7" key="1">
    <citation type="journal article" date="2014" name="Int. J. Syst. Evol. Microbiol.">
        <title>Complete genome sequence of Corynebacterium casei LMG S-19264T (=DSM 44701T), isolated from a smear-ripened cheese.</title>
        <authorList>
            <consortium name="US DOE Joint Genome Institute (JGI-PGF)"/>
            <person name="Walter F."/>
            <person name="Albersmeier A."/>
            <person name="Kalinowski J."/>
            <person name="Ruckert C."/>
        </authorList>
    </citation>
    <scope>NUCLEOTIDE SEQUENCE</scope>
    <source>
        <strain evidence="7">NBRC 110071</strain>
    </source>
</reference>
<feature type="transmembrane region" description="Helical" evidence="6">
    <location>
        <begin position="12"/>
        <end position="34"/>
    </location>
</feature>
<dbReference type="PANTHER" id="PTHR30086">
    <property type="entry name" value="ARGININE EXPORTER PROTEIN ARGO"/>
    <property type="match status" value="1"/>
</dbReference>
<keyword evidence="2" id="KW-1003">Cell membrane</keyword>
<evidence type="ECO:0000256" key="3">
    <source>
        <dbReference type="ARBA" id="ARBA00022692"/>
    </source>
</evidence>
<name>A0AA37W5U4_9GAMM</name>
<keyword evidence="5 6" id="KW-0472">Membrane</keyword>
<dbReference type="GO" id="GO:0005886">
    <property type="term" value="C:plasma membrane"/>
    <property type="evidence" value="ECO:0007669"/>
    <property type="project" value="UniProtKB-SubCell"/>
</dbReference>
<evidence type="ECO:0000256" key="5">
    <source>
        <dbReference type="ARBA" id="ARBA00023136"/>
    </source>
</evidence>
<gene>
    <name evidence="7" type="primary">argO</name>
    <name evidence="7" type="ORF">GCM10007876_03260</name>
</gene>
<dbReference type="RefSeq" id="WP_284377992.1">
    <property type="nucleotide sequence ID" value="NZ_BSNM01000002.1"/>
</dbReference>
<evidence type="ECO:0000256" key="1">
    <source>
        <dbReference type="ARBA" id="ARBA00004651"/>
    </source>
</evidence>
<evidence type="ECO:0000256" key="6">
    <source>
        <dbReference type="SAM" id="Phobius"/>
    </source>
</evidence>
<feature type="transmembrane region" description="Helical" evidence="6">
    <location>
        <begin position="152"/>
        <end position="174"/>
    </location>
</feature>
<feature type="transmembrane region" description="Helical" evidence="6">
    <location>
        <begin position="46"/>
        <end position="69"/>
    </location>
</feature>
<dbReference type="Proteomes" id="UP001161389">
    <property type="component" value="Unassembled WGS sequence"/>
</dbReference>
<accession>A0AA37W5U4</accession>
<dbReference type="Pfam" id="PF01810">
    <property type="entry name" value="LysE"/>
    <property type="match status" value="1"/>
</dbReference>
<evidence type="ECO:0000313" key="7">
    <source>
        <dbReference type="EMBL" id="GLQ29848.1"/>
    </source>
</evidence>
<keyword evidence="8" id="KW-1185">Reference proteome</keyword>
<dbReference type="GO" id="GO:0015171">
    <property type="term" value="F:amino acid transmembrane transporter activity"/>
    <property type="evidence" value="ECO:0007669"/>
    <property type="project" value="TreeGrafter"/>
</dbReference>
<feature type="transmembrane region" description="Helical" evidence="6">
    <location>
        <begin position="186"/>
        <end position="206"/>
    </location>
</feature>
<dbReference type="InterPro" id="IPR001123">
    <property type="entry name" value="LeuE-type"/>
</dbReference>
<keyword evidence="4 6" id="KW-1133">Transmembrane helix</keyword>
<protein>
    <submittedName>
        <fullName evidence="7">Amino acid transporter</fullName>
    </submittedName>
</protein>
<evidence type="ECO:0000256" key="4">
    <source>
        <dbReference type="ARBA" id="ARBA00022989"/>
    </source>
</evidence>
<keyword evidence="3 6" id="KW-0812">Transmembrane</keyword>
<evidence type="ECO:0000313" key="8">
    <source>
        <dbReference type="Proteomes" id="UP001161389"/>
    </source>
</evidence>
<evidence type="ECO:0000256" key="2">
    <source>
        <dbReference type="ARBA" id="ARBA00022475"/>
    </source>
</evidence>